<evidence type="ECO:0000313" key="1">
    <source>
        <dbReference type="EMBL" id="RXH70206.1"/>
    </source>
</evidence>
<evidence type="ECO:0000313" key="2">
    <source>
        <dbReference type="Proteomes" id="UP000290289"/>
    </source>
</evidence>
<keyword evidence="2" id="KW-1185">Reference proteome</keyword>
<protein>
    <submittedName>
        <fullName evidence="1">Uncharacterized protein</fullName>
    </submittedName>
</protein>
<dbReference type="STRING" id="3750.A0A498HFF7"/>
<dbReference type="EMBL" id="RDQH01000342">
    <property type="protein sequence ID" value="RXH70206.1"/>
    <property type="molecule type" value="Genomic_DNA"/>
</dbReference>
<organism evidence="1 2">
    <name type="scientific">Malus domestica</name>
    <name type="common">Apple</name>
    <name type="synonym">Pyrus malus</name>
    <dbReference type="NCBI Taxonomy" id="3750"/>
    <lineage>
        <taxon>Eukaryota</taxon>
        <taxon>Viridiplantae</taxon>
        <taxon>Streptophyta</taxon>
        <taxon>Embryophyta</taxon>
        <taxon>Tracheophyta</taxon>
        <taxon>Spermatophyta</taxon>
        <taxon>Magnoliopsida</taxon>
        <taxon>eudicotyledons</taxon>
        <taxon>Gunneridae</taxon>
        <taxon>Pentapetalae</taxon>
        <taxon>rosids</taxon>
        <taxon>fabids</taxon>
        <taxon>Rosales</taxon>
        <taxon>Rosaceae</taxon>
        <taxon>Amygdaloideae</taxon>
        <taxon>Maleae</taxon>
        <taxon>Malus</taxon>
    </lineage>
</organism>
<dbReference type="Proteomes" id="UP000290289">
    <property type="component" value="Chromosome 16"/>
</dbReference>
<dbReference type="SUPFAM" id="SSF52467">
    <property type="entry name" value="DHS-like NAD/FAD-binding domain"/>
    <property type="match status" value="1"/>
</dbReference>
<sequence length="171" mass="20004">MTEHFDTPQVLQETIEQLTIVIQKSKHLVVFTGTGISTFCCIPDFQGPMGIWTLQEKKPKKKPIFPKILWIQMSQFLGKFQEMKNRTRYLHQMESVIFSPRQFLFHVHCSTAGHAHLRIHVTDFHWKAVCSVSQLDNLRDNIGIRRSWLEFIDYLVTSLKSQDVKLVFDDG</sequence>
<reference evidence="1 2" key="1">
    <citation type="submission" date="2018-10" db="EMBL/GenBank/DDBJ databases">
        <title>A high-quality apple genome assembly.</title>
        <authorList>
            <person name="Hu J."/>
        </authorList>
    </citation>
    <scope>NUCLEOTIDE SEQUENCE [LARGE SCALE GENOMIC DNA]</scope>
    <source>
        <strain evidence="2">cv. HFTH1</strain>
        <tissue evidence="1">Young leaf</tissue>
    </source>
</reference>
<accession>A0A498HFF7</accession>
<comment type="caution">
    <text evidence="1">The sequence shown here is derived from an EMBL/GenBank/DDBJ whole genome shotgun (WGS) entry which is preliminary data.</text>
</comment>
<dbReference type="AlphaFoldDB" id="A0A498HFF7"/>
<name>A0A498HFF7_MALDO</name>
<proteinExistence type="predicted"/>
<dbReference type="InterPro" id="IPR029035">
    <property type="entry name" value="DHS-like_NAD/FAD-binding_dom"/>
</dbReference>
<dbReference type="PANTHER" id="PTHR35770:SF1">
    <property type="entry name" value="U2 SMALL NUCLEAR RIBONUCLEOPROTEIN AUXILIARY FACTOR-LIKE PROTEIN"/>
    <property type="match status" value="1"/>
</dbReference>
<dbReference type="PANTHER" id="PTHR35770">
    <property type="entry name" value="U2 SMALL NUCLEAR RIBONUCLEOPROTEIN AUXILIARY FACTOR-LIKE PROTEIN"/>
    <property type="match status" value="1"/>
</dbReference>
<gene>
    <name evidence="1" type="ORF">DVH24_007462</name>
</gene>
<dbReference type="Gene3D" id="3.40.50.1220">
    <property type="entry name" value="TPP-binding domain"/>
    <property type="match status" value="1"/>
</dbReference>